<evidence type="ECO:0000259" key="3">
    <source>
        <dbReference type="SMART" id="SM00257"/>
    </source>
</evidence>
<dbReference type="Proteomes" id="UP000467249">
    <property type="component" value="Chromosome"/>
</dbReference>
<feature type="transmembrane region" description="Helical" evidence="2">
    <location>
        <begin position="73"/>
        <end position="94"/>
    </location>
</feature>
<accession>A0A6N4W2Z4</accession>
<dbReference type="Gene3D" id="3.10.350.10">
    <property type="entry name" value="LysM domain"/>
    <property type="match status" value="1"/>
</dbReference>
<organism evidence="4 5">
    <name type="scientific">Mycolicibacterium anyangense</name>
    <dbReference type="NCBI Taxonomy" id="1431246"/>
    <lineage>
        <taxon>Bacteria</taxon>
        <taxon>Bacillati</taxon>
        <taxon>Actinomycetota</taxon>
        <taxon>Actinomycetes</taxon>
        <taxon>Mycobacteriales</taxon>
        <taxon>Mycobacteriaceae</taxon>
        <taxon>Mycolicibacterium</taxon>
    </lineage>
</organism>
<feature type="region of interest" description="Disordered" evidence="1">
    <location>
        <begin position="16"/>
        <end position="53"/>
    </location>
</feature>
<keyword evidence="5" id="KW-1185">Reference proteome</keyword>
<sequence>MTVIDDRQVVAWPSEYRRPAEQPGAADRVRPVRARSPRRPGPARPAGAPLRYRGTGIGVSQAAHTRKPVSTTVTIVLAGVAALITLWLGSLFHLSSAEVSTVQVPDQLAVVRVQAGETLQQVASRVAPDAPVAQVVQRIRDLNKLDSAALDAGQTLIAPIG</sequence>
<keyword evidence="2" id="KW-0812">Transmembrane</keyword>
<dbReference type="KEGG" id="many:MANY_07060"/>
<evidence type="ECO:0000313" key="5">
    <source>
        <dbReference type="Proteomes" id="UP000467249"/>
    </source>
</evidence>
<proteinExistence type="predicted"/>
<dbReference type="InterPro" id="IPR018392">
    <property type="entry name" value="LysM"/>
</dbReference>
<evidence type="ECO:0000313" key="4">
    <source>
        <dbReference type="EMBL" id="BBZ75369.1"/>
    </source>
</evidence>
<name>A0A6N4W2Z4_9MYCO</name>
<dbReference type="InterPro" id="IPR036779">
    <property type="entry name" value="LysM_dom_sf"/>
</dbReference>
<protein>
    <recommendedName>
        <fullName evidence="3">LysM domain-containing protein</fullName>
    </recommendedName>
</protein>
<feature type="compositionally biased region" description="Low complexity" evidence="1">
    <location>
        <begin position="44"/>
        <end position="53"/>
    </location>
</feature>
<dbReference type="AlphaFoldDB" id="A0A6N4W2Z4"/>
<keyword evidence="2" id="KW-1133">Transmembrane helix</keyword>
<dbReference type="Pfam" id="PF01476">
    <property type="entry name" value="LysM"/>
    <property type="match status" value="1"/>
</dbReference>
<keyword evidence="2" id="KW-0472">Membrane</keyword>
<dbReference type="RefSeq" id="WP_163802975.1">
    <property type="nucleotide sequence ID" value="NZ_AP022620.1"/>
</dbReference>
<reference evidence="4 5" key="1">
    <citation type="journal article" date="2019" name="Emerg. Microbes Infect.">
        <title>Comprehensive subspecies identification of 175 nontuberculous mycobacteria species based on 7547 genomic profiles.</title>
        <authorList>
            <person name="Matsumoto Y."/>
            <person name="Kinjo T."/>
            <person name="Motooka D."/>
            <person name="Nabeya D."/>
            <person name="Jung N."/>
            <person name="Uechi K."/>
            <person name="Horii T."/>
            <person name="Iida T."/>
            <person name="Fujita J."/>
            <person name="Nakamura S."/>
        </authorList>
    </citation>
    <scope>NUCLEOTIDE SEQUENCE [LARGE SCALE GENOMIC DNA]</scope>
    <source>
        <strain evidence="4 5">JCM 30275</strain>
    </source>
</reference>
<gene>
    <name evidence="4" type="ORF">MANY_07060</name>
</gene>
<evidence type="ECO:0000256" key="2">
    <source>
        <dbReference type="SAM" id="Phobius"/>
    </source>
</evidence>
<evidence type="ECO:0000256" key="1">
    <source>
        <dbReference type="SAM" id="MobiDB-lite"/>
    </source>
</evidence>
<dbReference type="SMART" id="SM00257">
    <property type="entry name" value="LysM"/>
    <property type="match status" value="1"/>
</dbReference>
<feature type="domain" description="LysM" evidence="3">
    <location>
        <begin position="110"/>
        <end position="159"/>
    </location>
</feature>
<dbReference type="EMBL" id="AP022620">
    <property type="protein sequence ID" value="BBZ75369.1"/>
    <property type="molecule type" value="Genomic_DNA"/>
</dbReference>